<accession>A0A166NTD3</accession>
<reference evidence="2 3" key="1">
    <citation type="journal article" date="2016" name="Mol. Biol. Evol.">
        <title>Comparative Genomics of Early-Diverging Mushroom-Forming Fungi Provides Insights into the Origins of Lignocellulose Decay Capabilities.</title>
        <authorList>
            <person name="Nagy L.G."/>
            <person name="Riley R."/>
            <person name="Tritt A."/>
            <person name="Adam C."/>
            <person name="Daum C."/>
            <person name="Floudas D."/>
            <person name="Sun H."/>
            <person name="Yadav J.S."/>
            <person name="Pangilinan J."/>
            <person name="Larsson K.H."/>
            <person name="Matsuura K."/>
            <person name="Barry K."/>
            <person name="Labutti K."/>
            <person name="Kuo R."/>
            <person name="Ohm R.A."/>
            <person name="Bhattacharya S.S."/>
            <person name="Shirouzu T."/>
            <person name="Yoshinaga Y."/>
            <person name="Martin F.M."/>
            <person name="Grigoriev I.V."/>
            <person name="Hibbett D.S."/>
        </authorList>
    </citation>
    <scope>NUCLEOTIDE SEQUENCE [LARGE SCALE GENOMIC DNA]</scope>
    <source>
        <strain evidence="2 3">CBS 109695</strain>
    </source>
</reference>
<proteinExistence type="predicted"/>
<organism evidence="2 3">
    <name type="scientific">Athelia psychrophila</name>
    <dbReference type="NCBI Taxonomy" id="1759441"/>
    <lineage>
        <taxon>Eukaryota</taxon>
        <taxon>Fungi</taxon>
        <taxon>Dikarya</taxon>
        <taxon>Basidiomycota</taxon>
        <taxon>Agaricomycotina</taxon>
        <taxon>Agaricomycetes</taxon>
        <taxon>Agaricomycetidae</taxon>
        <taxon>Atheliales</taxon>
        <taxon>Atheliaceae</taxon>
        <taxon>Athelia</taxon>
    </lineage>
</organism>
<evidence type="ECO:0000313" key="2">
    <source>
        <dbReference type="EMBL" id="KZP25358.1"/>
    </source>
</evidence>
<evidence type="ECO:0000313" key="3">
    <source>
        <dbReference type="Proteomes" id="UP000076532"/>
    </source>
</evidence>
<dbReference type="EMBL" id="KV417521">
    <property type="protein sequence ID" value="KZP25358.1"/>
    <property type="molecule type" value="Genomic_DNA"/>
</dbReference>
<keyword evidence="1" id="KW-0812">Transmembrane</keyword>
<protein>
    <submittedName>
        <fullName evidence="2">Uncharacterized protein</fullName>
    </submittedName>
</protein>
<keyword evidence="1" id="KW-1133">Transmembrane helix</keyword>
<dbReference type="Proteomes" id="UP000076532">
    <property type="component" value="Unassembled WGS sequence"/>
</dbReference>
<feature type="transmembrane region" description="Helical" evidence="1">
    <location>
        <begin position="78"/>
        <end position="99"/>
    </location>
</feature>
<dbReference type="AlphaFoldDB" id="A0A166NTD3"/>
<gene>
    <name evidence="2" type="ORF">FIBSPDRAFT_388535</name>
</gene>
<sequence>MAPSSWLRTVRTVSDRRAPLNRTTLVRTQASSLRSAQRSVLIICIRISQVDCHSSDQVKYLLCTIINIAPHSSRGFLWAFWLSTSELAIVSYIFIFGTVNPWPRCHTRSLADPSSSVVFINKANAACFGGACRRHGRH</sequence>
<name>A0A166NTD3_9AGAM</name>
<keyword evidence="1" id="KW-0472">Membrane</keyword>
<keyword evidence="3" id="KW-1185">Reference proteome</keyword>
<evidence type="ECO:0000256" key="1">
    <source>
        <dbReference type="SAM" id="Phobius"/>
    </source>
</evidence>